<gene>
    <name evidence="1" type="ORF">JKJ07_46015</name>
</gene>
<sequence length="313" mass="34156">MLIVGEVHTGLLRGRGPMRASDAALLVDLVAGEPVLRLDRPRAYVRSPDRPVGVDCPLGAAASARQVRGIGTVLQRAAVVGGHIVQGTAWAALTPATGSAREPWSHYLARPGVIEAVGRARPAELADAFAAPARDPAALDLGEIAGRASDVVQSAVPADGRPRERLRLPRTRLRFVIEQAETPGPPRLTVHDDQLRVLRVALPAGIEPRRLVAFGEDLALHDWLLTSVNSLVERAELGILPFDESLRRLRPAVQHLLHLWLPGRRSDLARDLWEQVERRDALSDQWKLLRDRIRDLVALAAVDARSNQGEPAR</sequence>
<evidence type="ECO:0000313" key="2">
    <source>
        <dbReference type="Proteomes" id="UP000598996"/>
    </source>
</evidence>
<proteinExistence type="predicted"/>
<name>A0ABS1W4J7_9ACTN</name>
<accession>A0ABS1W4J7</accession>
<dbReference type="RefSeq" id="WP_203078186.1">
    <property type="nucleotide sequence ID" value="NZ_JAENHO010000021.1"/>
</dbReference>
<comment type="caution">
    <text evidence="1">The sequence shown here is derived from an EMBL/GenBank/DDBJ whole genome shotgun (WGS) entry which is preliminary data.</text>
</comment>
<keyword evidence="2" id="KW-1185">Reference proteome</keyword>
<organism evidence="1 2">
    <name type="scientific">Paractinoplanes lichenicola</name>
    <dbReference type="NCBI Taxonomy" id="2802976"/>
    <lineage>
        <taxon>Bacteria</taxon>
        <taxon>Bacillati</taxon>
        <taxon>Actinomycetota</taxon>
        <taxon>Actinomycetes</taxon>
        <taxon>Micromonosporales</taxon>
        <taxon>Micromonosporaceae</taxon>
        <taxon>Paractinoplanes</taxon>
    </lineage>
</organism>
<evidence type="ECO:0000313" key="1">
    <source>
        <dbReference type="EMBL" id="MBL7261658.1"/>
    </source>
</evidence>
<dbReference type="EMBL" id="JAENHO010000021">
    <property type="protein sequence ID" value="MBL7261658.1"/>
    <property type="molecule type" value="Genomic_DNA"/>
</dbReference>
<dbReference type="Proteomes" id="UP000598996">
    <property type="component" value="Unassembled WGS sequence"/>
</dbReference>
<dbReference type="InterPro" id="IPR049749">
    <property type="entry name" value="SCO2521-like"/>
</dbReference>
<dbReference type="NCBIfam" id="NF040565">
    <property type="entry name" value="SCO2521_fam"/>
    <property type="match status" value="1"/>
</dbReference>
<reference evidence="1 2" key="1">
    <citation type="submission" date="2021-01" db="EMBL/GenBank/DDBJ databases">
        <title>Actinoplanes sp. nov. LDG1-01 isolated from lichen.</title>
        <authorList>
            <person name="Saeng-In P."/>
            <person name="Phongsopitanun W."/>
            <person name="Kanchanasin P."/>
            <person name="Yuki M."/>
            <person name="Kudo T."/>
            <person name="Ohkuma M."/>
            <person name="Tanasupawat S."/>
        </authorList>
    </citation>
    <scope>NUCLEOTIDE SEQUENCE [LARGE SCALE GENOMIC DNA]</scope>
    <source>
        <strain evidence="1 2">LDG1-01</strain>
    </source>
</reference>
<protein>
    <submittedName>
        <fullName evidence="1">Uncharacterized protein</fullName>
    </submittedName>
</protein>